<comment type="pathway">
    <text evidence="9">Carbohydrate metabolism; Entner-Doudoroff pathway.</text>
</comment>
<keyword evidence="8 9" id="KW-0119">Carbohydrate metabolism</keyword>
<dbReference type="PROSITE" id="PS00887">
    <property type="entry name" value="ILVD_EDD_2"/>
    <property type="match status" value="1"/>
</dbReference>
<evidence type="ECO:0000256" key="3">
    <source>
        <dbReference type="ARBA" id="ARBA00022723"/>
    </source>
</evidence>
<comment type="function">
    <text evidence="9">Catalyzes the dehydration of 6-phospho-D-gluconate to 2-dehydro-3-deoxy-6-phospho-D-gluconate.</text>
</comment>
<dbReference type="SUPFAM" id="SSF143975">
    <property type="entry name" value="IlvD/EDD N-terminal domain-like"/>
    <property type="match status" value="1"/>
</dbReference>
<dbReference type="Proteomes" id="UP001213664">
    <property type="component" value="Chromosome"/>
</dbReference>
<feature type="binding site" evidence="9">
    <location>
        <position position="156"/>
    </location>
    <ligand>
        <name>[4Fe-4S] cluster</name>
        <dbReference type="ChEBI" id="CHEBI:49883"/>
    </ligand>
</feature>
<dbReference type="NCBIfam" id="TIGR01196">
    <property type="entry name" value="edd"/>
    <property type="match status" value="1"/>
</dbReference>
<name>A0AAJ5X341_9CAUL</name>
<evidence type="ECO:0000256" key="10">
    <source>
        <dbReference type="NCBIfam" id="TIGR01196"/>
    </source>
</evidence>
<dbReference type="PANTHER" id="PTHR43661">
    <property type="entry name" value="D-XYLONATE DEHYDRATASE"/>
    <property type="match status" value="1"/>
</dbReference>
<evidence type="ECO:0000256" key="5">
    <source>
        <dbReference type="ARBA" id="ARBA00023014"/>
    </source>
</evidence>
<evidence type="ECO:0000256" key="11">
    <source>
        <dbReference type="SAM" id="MobiDB-lite"/>
    </source>
</evidence>
<dbReference type="GO" id="GO:0004456">
    <property type="term" value="F:phosphogluconate dehydratase activity"/>
    <property type="evidence" value="ECO:0007669"/>
    <property type="project" value="UniProtKB-UniRule"/>
</dbReference>
<evidence type="ECO:0000256" key="1">
    <source>
        <dbReference type="ARBA" id="ARBA00006486"/>
    </source>
</evidence>
<evidence type="ECO:0000256" key="9">
    <source>
        <dbReference type="HAMAP-Rule" id="MF_02094"/>
    </source>
</evidence>
<keyword evidence="3 9" id="KW-0479">Metal-binding</keyword>
<dbReference type="AlphaFoldDB" id="A0AAJ5X341"/>
<evidence type="ECO:0000313" key="14">
    <source>
        <dbReference type="EMBL" id="WEK41408.1"/>
    </source>
</evidence>
<feature type="binding site" evidence="9">
    <location>
        <position position="223"/>
    </location>
    <ligand>
        <name>[4Fe-4S] cluster</name>
        <dbReference type="ChEBI" id="CHEBI:49883"/>
    </ligand>
</feature>
<dbReference type="EC" id="4.2.1.12" evidence="9 10"/>
<reference evidence="14" key="1">
    <citation type="submission" date="2023-03" db="EMBL/GenBank/DDBJ databases">
        <title>Andean soil-derived lignocellulolytic bacterial consortium as a source of novel taxa and putative plastic-active enzymes.</title>
        <authorList>
            <person name="Diaz-Garcia L."/>
            <person name="Chuvochina M."/>
            <person name="Feuerriegel G."/>
            <person name="Bunk B."/>
            <person name="Sproer C."/>
            <person name="Streit W.R."/>
            <person name="Rodriguez L.M."/>
            <person name="Overmann J."/>
            <person name="Jimenez D.J."/>
        </authorList>
    </citation>
    <scope>NUCLEOTIDE SEQUENCE</scope>
    <source>
        <strain evidence="14">MAG 833</strain>
    </source>
</reference>
<organism evidence="14 15">
    <name type="scientific">Candidatus Brevundimonas colombiensis</name>
    <dbReference type="NCBI Taxonomy" id="3121376"/>
    <lineage>
        <taxon>Bacteria</taxon>
        <taxon>Pseudomonadati</taxon>
        <taxon>Pseudomonadota</taxon>
        <taxon>Alphaproteobacteria</taxon>
        <taxon>Caulobacterales</taxon>
        <taxon>Caulobacteraceae</taxon>
        <taxon>Brevundimonas</taxon>
    </lineage>
</organism>
<evidence type="ECO:0000256" key="4">
    <source>
        <dbReference type="ARBA" id="ARBA00023004"/>
    </source>
</evidence>
<dbReference type="Pfam" id="PF24877">
    <property type="entry name" value="ILV_EDD_C"/>
    <property type="match status" value="1"/>
</dbReference>
<keyword evidence="5 9" id="KW-0411">Iron-sulfur</keyword>
<evidence type="ECO:0000256" key="8">
    <source>
        <dbReference type="ARBA" id="ARBA00023277"/>
    </source>
</evidence>
<comment type="catalytic activity">
    <reaction evidence="9">
        <text>6-phospho-D-gluconate = 2-dehydro-3-deoxy-6-phospho-D-gluconate + H2O</text>
        <dbReference type="Rhea" id="RHEA:17277"/>
        <dbReference type="ChEBI" id="CHEBI:15377"/>
        <dbReference type="ChEBI" id="CHEBI:57569"/>
        <dbReference type="ChEBI" id="CHEBI:58759"/>
        <dbReference type="EC" id="4.2.1.12"/>
    </reaction>
</comment>
<dbReference type="InterPro" id="IPR037237">
    <property type="entry name" value="IlvD/EDD_N"/>
</dbReference>
<dbReference type="InterPro" id="IPR000581">
    <property type="entry name" value="ILV_EDD_N"/>
</dbReference>
<dbReference type="GO" id="GO:0005829">
    <property type="term" value="C:cytosol"/>
    <property type="evidence" value="ECO:0007669"/>
    <property type="project" value="TreeGrafter"/>
</dbReference>
<keyword evidence="6 9" id="KW-0311">Gluconate utilization</keyword>
<feature type="domain" description="Dihydroxy-acid/6-phosphogluconate dehydratase C-terminal" evidence="13">
    <location>
        <begin position="410"/>
        <end position="605"/>
    </location>
</feature>
<protein>
    <recommendedName>
        <fullName evidence="9 10">Phosphogluconate dehydratase</fullName>
        <ecNumber evidence="9 10">4.2.1.12</ecNumber>
    </recommendedName>
</protein>
<feature type="region of interest" description="Disordered" evidence="11">
    <location>
        <begin position="614"/>
        <end position="634"/>
    </location>
</feature>
<accession>A0AAJ5X341</accession>
<evidence type="ECO:0000256" key="6">
    <source>
        <dbReference type="ARBA" id="ARBA00023064"/>
    </source>
</evidence>
<comment type="cofactor">
    <cofactor evidence="9">
        <name>[4Fe-4S] cluster</name>
        <dbReference type="ChEBI" id="CHEBI:49883"/>
    </cofactor>
    <text evidence="9">Binds 1 [4Fe-4S] cluster.</text>
</comment>
<dbReference type="GO" id="GO:0019521">
    <property type="term" value="P:D-gluconate metabolic process"/>
    <property type="evidence" value="ECO:0007669"/>
    <property type="project" value="UniProtKB-KW"/>
</dbReference>
<dbReference type="SUPFAM" id="SSF52016">
    <property type="entry name" value="LeuD/IlvD-like"/>
    <property type="match status" value="1"/>
</dbReference>
<dbReference type="HAMAP" id="MF_02094">
    <property type="entry name" value="Edd"/>
    <property type="match status" value="1"/>
</dbReference>
<dbReference type="InterPro" id="IPR056740">
    <property type="entry name" value="ILV_EDD_C"/>
</dbReference>
<comment type="similarity">
    <text evidence="1 9">Belongs to the IlvD/Edd family.</text>
</comment>
<proteinExistence type="inferred from homology"/>
<dbReference type="GO" id="GO:0046872">
    <property type="term" value="F:metal ion binding"/>
    <property type="evidence" value="ECO:0007669"/>
    <property type="project" value="UniProtKB-KW"/>
</dbReference>
<gene>
    <name evidence="9 14" type="primary">edd</name>
    <name evidence="14" type="ORF">P0Y50_07315</name>
</gene>
<dbReference type="PANTHER" id="PTHR43661:SF1">
    <property type="entry name" value="PHOSPHOGLUCONATE DEHYDRATASE"/>
    <property type="match status" value="1"/>
</dbReference>
<dbReference type="GO" id="GO:0051539">
    <property type="term" value="F:4 iron, 4 sulfur cluster binding"/>
    <property type="evidence" value="ECO:0007669"/>
    <property type="project" value="UniProtKB-UniRule"/>
</dbReference>
<keyword evidence="4 9" id="KW-0408">Iron</keyword>
<dbReference type="EMBL" id="CP119326">
    <property type="protein sequence ID" value="WEK41408.1"/>
    <property type="molecule type" value="Genomic_DNA"/>
</dbReference>
<feature type="domain" description="Dihydroxy-acid/6-phosphogluconate dehydratase N-terminal" evidence="12">
    <location>
        <begin position="67"/>
        <end position="375"/>
    </location>
</feature>
<evidence type="ECO:0000256" key="7">
    <source>
        <dbReference type="ARBA" id="ARBA00023239"/>
    </source>
</evidence>
<dbReference type="PROSITE" id="PS00886">
    <property type="entry name" value="ILVD_EDD_1"/>
    <property type="match status" value="1"/>
</dbReference>
<evidence type="ECO:0000259" key="13">
    <source>
        <dbReference type="Pfam" id="PF24877"/>
    </source>
</evidence>
<sequence length="634" mass="66678">MALHPTVAAVTARIVEKSRETRADYIRRMDAARDSGTGRAKLSCANWAHAFAGQTVADKLTAMDGSKPNLGIVTAYNDMLSAHQPFERFPDVVRAAVREVGATAQVAGGTPAMCDGVTQGRPGMELSLFSRDVIAMSTGVALTHDAFDAGLMLGVCDKIVPGLFMGALAFGHLPVVFAPAGPMPSGIPNAEKARVRAEYAQNKVDRQTLLESEIGSYHSPGTCTFYGTANSNQMMMELGGLHMPSTAFVHPDTGLRDALTAAAAKRAVELARSGECRMADVIDEKSIVNMIVALLATGGSTNHAIHLVAMARAAGVLIDWTDMDELSSVTPLLARVYPNGSADVNAFQAAGGVAFIARELAMAGNIHTDVTTIMGPPEKGGGIEAYFQEPSMVDGELVWRDGVSESLDRDILRPASDPFDHEGGLRLVKGDLGRAVIKISAVKPENRIVEAPAAVFETQEDALQAFKDGKLFRDVVVVLRFQGPKANGMPELHSLSPALSVIQDKGFKVAFVTDGRMSGASGKTPAAIHVSPEALAGGPLAHVKDGDIIRLDAEAGVLTTVGIADLTARPAAARTPAIAQGSSWGYGRELFGAFRHVVTTAEHGATVCFALPSASNGHDDTPPNPNFVDRTVDA</sequence>
<dbReference type="InterPro" id="IPR042096">
    <property type="entry name" value="Dihydro-acid_dehy_C"/>
</dbReference>
<keyword evidence="2 9" id="KW-0004">4Fe-4S</keyword>
<evidence type="ECO:0000313" key="15">
    <source>
        <dbReference type="Proteomes" id="UP001213664"/>
    </source>
</evidence>
<evidence type="ECO:0000259" key="12">
    <source>
        <dbReference type="Pfam" id="PF00920"/>
    </source>
</evidence>
<evidence type="ECO:0000256" key="2">
    <source>
        <dbReference type="ARBA" id="ARBA00022485"/>
    </source>
</evidence>
<dbReference type="Pfam" id="PF00920">
    <property type="entry name" value="ILVD_EDD_N"/>
    <property type="match status" value="1"/>
</dbReference>
<keyword evidence="7 9" id="KW-0456">Lyase</keyword>
<dbReference type="InterPro" id="IPR004786">
    <property type="entry name" value="6-phosphgluc_deHydtase"/>
</dbReference>
<dbReference type="GO" id="GO:0009255">
    <property type="term" value="P:Entner-Doudoroff pathway through 6-phosphogluconate"/>
    <property type="evidence" value="ECO:0007669"/>
    <property type="project" value="UniProtKB-UniRule"/>
</dbReference>
<dbReference type="InterPro" id="IPR020558">
    <property type="entry name" value="DiOHA_6PGluconate_deHydtase_CS"/>
</dbReference>
<dbReference type="Gene3D" id="3.50.30.80">
    <property type="entry name" value="IlvD/EDD C-terminal domain-like"/>
    <property type="match status" value="1"/>
</dbReference>